<dbReference type="PANTHER" id="PTHR12411">
    <property type="entry name" value="CYSTEINE PROTEASE FAMILY C1-RELATED"/>
    <property type="match status" value="1"/>
</dbReference>
<evidence type="ECO:0000256" key="2">
    <source>
        <dbReference type="ARBA" id="ARBA00022670"/>
    </source>
</evidence>
<keyword evidence="6" id="KW-1015">Disulfide bond</keyword>
<evidence type="ECO:0000313" key="10">
    <source>
        <dbReference type="EMBL" id="AHA62778.1"/>
    </source>
</evidence>
<dbReference type="GO" id="GO:0008234">
    <property type="term" value="F:cysteine-type peptidase activity"/>
    <property type="evidence" value="ECO:0007669"/>
    <property type="project" value="UniProtKB-KW"/>
</dbReference>
<dbReference type="InterPro" id="IPR013201">
    <property type="entry name" value="Prot_inhib_I29"/>
</dbReference>
<dbReference type="InterPro" id="IPR025660">
    <property type="entry name" value="Pept_his_AS"/>
</dbReference>
<evidence type="ECO:0000256" key="5">
    <source>
        <dbReference type="ARBA" id="ARBA00022807"/>
    </source>
</evidence>
<evidence type="ECO:0000256" key="6">
    <source>
        <dbReference type="ARBA" id="ARBA00023157"/>
    </source>
</evidence>
<dbReference type="PROSITE" id="PS00139">
    <property type="entry name" value="THIOL_PROTEASE_CYS"/>
    <property type="match status" value="1"/>
</dbReference>
<dbReference type="SUPFAM" id="SSF54001">
    <property type="entry name" value="Cysteine proteinases"/>
    <property type="match status" value="1"/>
</dbReference>
<feature type="domain" description="Cathepsin propeptide inhibitor" evidence="9">
    <location>
        <begin position="43"/>
        <end position="103"/>
    </location>
</feature>
<dbReference type="SMART" id="SM00848">
    <property type="entry name" value="Inhibitor_I29"/>
    <property type="match status" value="1"/>
</dbReference>
<comment type="similarity">
    <text evidence="1">Belongs to the peptidase C1 family.</text>
</comment>
<dbReference type="EMBL" id="KF536712">
    <property type="protein sequence ID" value="AHA62778.1"/>
    <property type="molecule type" value="mRNA"/>
</dbReference>
<dbReference type="AlphaFoldDB" id="V5M3B7"/>
<protein>
    <submittedName>
        <fullName evidence="10">RCR3-like cysteine protease</fullName>
        <ecNumber evidence="10">3.4.22.2</ecNumber>
    </submittedName>
</protein>
<evidence type="ECO:0000256" key="1">
    <source>
        <dbReference type="ARBA" id="ARBA00008455"/>
    </source>
</evidence>
<keyword evidence="2 10" id="KW-0645">Protease</keyword>
<dbReference type="InterPro" id="IPR013128">
    <property type="entry name" value="Peptidase_C1A"/>
</dbReference>
<reference evidence="10" key="1">
    <citation type="submission" date="2013-08" db="EMBL/GenBank/DDBJ databases">
        <title>Effector specialization following a host jump in the Irish potato famine pathogen lineage.</title>
        <authorList>
            <person name="Dong S."/>
            <person name="Stam R."/>
            <person name="Cano L.M."/>
            <person name="Song J."/>
            <person name="Sklenar J."/>
            <person name="Yoshida K."/>
            <person name="Bozkurt T."/>
            <person name="Tian M."/>
            <person name="Win J."/>
            <person name="Banfield M.J."/>
            <person name="Jones A.E.M."/>
            <person name="van der Hoorn R."/>
            <person name="Kamoun S."/>
        </authorList>
    </citation>
    <scope>NUCLEOTIDE SEQUENCE</scope>
</reference>
<keyword evidence="4 10" id="KW-0378">Hydrolase</keyword>
<dbReference type="CDD" id="cd02248">
    <property type="entry name" value="Peptidase_C1A"/>
    <property type="match status" value="1"/>
</dbReference>
<dbReference type="InterPro" id="IPR025661">
    <property type="entry name" value="Pept_asp_AS"/>
</dbReference>
<sequence>MAFTNQNIKLLCLSLVLVLGHWAFQASSARPLDHEQVSMRERHEQWMARHGREYKDDIEKEKRFQIFKENVKRIEEFNRGSGNGKKSYTLGVNAFTDLTNEEFKAIYANNKWKPSNISNSQKTSFSYDGDLADVPSSMDWRTMGAVTGIKDQGPCGCCWAFAVVAAVEGLNAIKTQNLESLSEQQLLDCNGRHMGCDGGYLDTAFDYIKESQGLTTESEYPYHKGPMQQCMVQTDQSQTNTVSITGYKIAENEVEMMKAVSQQPIAVRIDASDENFAAYNGSIFNGPCGTDLDHEVALIGYGTDDATGYDYWLLKNSWGTSWGENGFMRIVRGQNLCGIGIHAAYPTM</sequence>
<feature type="signal peptide" evidence="7">
    <location>
        <begin position="1"/>
        <end position="29"/>
    </location>
</feature>
<dbReference type="PRINTS" id="PR00705">
    <property type="entry name" value="PAPAIN"/>
</dbReference>
<evidence type="ECO:0000256" key="4">
    <source>
        <dbReference type="ARBA" id="ARBA00022801"/>
    </source>
</evidence>
<dbReference type="InterPro" id="IPR000169">
    <property type="entry name" value="Pept_cys_AS"/>
</dbReference>
<dbReference type="Pfam" id="PF08246">
    <property type="entry name" value="Inhibitor_I29"/>
    <property type="match status" value="1"/>
</dbReference>
<dbReference type="FunFam" id="3.90.70.10:FF:000067">
    <property type="entry name" value="Senescence-specific cysteine protease"/>
    <property type="match status" value="1"/>
</dbReference>
<organism evidence="10">
    <name type="scientific">Mirabilis jalapa</name>
    <name type="common">Garden four-o'clock</name>
    <dbReference type="NCBI Taxonomy" id="3538"/>
    <lineage>
        <taxon>Eukaryota</taxon>
        <taxon>Viridiplantae</taxon>
        <taxon>Streptophyta</taxon>
        <taxon>Embryophyta</taxon>
        <taxon>Tracheophyta</taxon>
        <taxon>Spermatophyta</taxon>
        <taxon>Magnoliopsida</taxon>
        <taxon>eudicotyledons</taxon>
        <taxon>Gunneridae</taxon>
        <taxon>Pentapetalae</taxon>
        <taxon>Caryophyllales</taxon>
        <taxon>Nyctaginaceae</taxon>
        <taxon>Mirabilis</taxon>
    </lineage>
</organism>
<dbReference type="GO" id="GO:0006508">
    <property type="term" value="P:proteolysis"/>
    <property type="evidence" value="ECO:0007669"/>
    <property type="project" value="UniProtKB-KW"/>
</dbReference>
<keyword evidence="5" id="KW-0788">Thiol protease</keyword>
<keyword evidence="3 7" id="KW-0732">Signal</keyword>
<dbReference type="InterPro" id="IPR000668">
    <property type="entry name" value="Peptidase_C1A_C"/>
</dbReference>
<name>V5M3B7_MIRJA</name>
<accession>V5M3B7</accession>
<evidence type="ECO:0000256" key="7">
    <source>
        <dbReference type="SAM" id="SignalP"/>
    </source>
</evidence>
<dbReference type="EC" id="3.4.22.2" evidence="10"/>
<feature type="domain" description="Peptidase C1A papain C-terminal" evidence="8">
    <location>
        <begin position="134"/>
        <end position="347"/>
    </location>
</feature>
<dbReference type="PROSITE" id="PS00639">
    <property type="entry name" value="THIOL_PROTEASE_HIS"/>
    <property type="match status" value="1"/>
</dbReference>
<dbReference type="Pfam" id="PF00112">
    <property type="entry name" value="Peptidase_C1"/>
    <property type="match status" value="1"/>
</dbReference>
<dbReference type="SMART" id="SM00645">
    <property type="entry name" value="Pept_C1"/>
    <property type="match status" value="1"/>
</dbReference>
<dbReference type="Gene3D" id="3.90.70.10">
    <property type="entry name" value="Cysteine proteinases"/>
    <property type="match status" value="1"/>
</dbReference>
<dbReference type="PROSITE" id="PS00640">
    <property type="entry name" value="THIOL_PROTEASE_ASN"/>
    <property type="match status" value="1"/>
</dbReference>
<dbReference type="InterPro" id="IPR039417">
    <property type="entry name" value="Peptidase_C1A_papain-like"/>
</dbReference>
<proteinExistence type="evidence at transcript level"/>
<feature type="chain" id="PRO_5018582999" evidence="7">
    <location>
        <begin position="30"/>
        <end position="348"/>
    </location>
</feature>
<evidence type="ECO:0000256" key="3">
    <source>
        <dbReference type="ARBA" id="ARBA00022729"/>
    </source>
</evidence>
<evidence type="ECO:0000259" key="8">
    <source>
        <dbReference type="SMART" id="SM00645"/>
    </source>
</evidence>
<dbReference type="InterPro" id="IPR038765">
    <property type="entry name" value="Papain-like_cys_pep_sf"/>
</dbReference>
<evidence type="ECO:0000259" key="9">
    <source>
        <dbReference type="SMART" id="SM00848"/>
    </source>
</evidence>